<sequence length="170" mass="18251">MSQRGLFVTPGTMITEPPPAPGPDAARFADLIGRRFGPSEWILIDQSRIDAFAEVTDDHQFIHVDPEAAARTPFGTTIAHGFLTLSLLTALMPTDIAMPDGLSFGLNYGFERVRFVAPVRSGTRVRGLATLAAATTRAPGQTLLSWDVTVEAEGSARPALTARWLTLAFG</sequence>
<protein>
    <submittedName>
        <fullName evidence="3">Acyl dehydratase</fullName>
    </submittedName>
</protein>
<dbReference type="Proteomes" id="UP000563524">
    <property type="component" value="Unassembled WGS sequence"/>
</dbReference>
<dbReference type="EMBL" id="JACHOB010000002">
    <property type="protein sequence ID" value="MBB4658687.1"/>
    <property type="molecule type" value="Genomic_DNA"/>
</dbReference>
<comment type="caution">
    <text evidence="3">The sequence shown here is derived from an EMBL/GenBank/DDBJ whole genome shotgun (WGS) entry which is preliminary data.</text>
</comment>
<dbReference type="InterPro" id="IPR002539">
    <property type="entry name" value="MaoC-like_dom"/>
</dbReference>
<dbReference type="InterPro" id="IPR029069">
    <property type="entry name" value="HotDog_dom_sf"/>
</dbReference>
<keyword evidence="4" id="KW-1185">Reference proteome</keyword>
<evidence type="ECO:0000256" key="1">
    <source>
        <dbReference type="SAM" id="MobiDB-lite"/>
    </source>
</evidence>
<evidence type="ECO:0000313" key="4">
    <source>
        <dbReference type="Proteomes" id="UP000563524"/>
    </source>
</evidence>
<feature type="region of interest" description="Disordered" evidence="1">
    <location>
        <begin position="1"/>
        <end position="22"/>
    </location>
</feature>
<proteinExistence type="predicted"/>
<dbReference type="Gene3D" id="3.10.129.10">
    <property type="entry name" value="Hotdog Thioesterase"/>
    <property type="match status" value="1"/>
</dbReference>
<dbReference type="Pfam" id="PF01575">
    <property type="entry name" value="MaoC_dehydratas"/>
    <property type="match status" value="1"/>
</dbReference>
<feature type="domain" description="MaoC-like" evidence="2">
    <location>
        <begin position="28"/>
        <end position="130"/>
    </location>
</feature>
<name>A0A840I1R1_9PROT</name>
<dbReference type="CDD" id="cd03450">
    <property type="entry name" value="NodN"/>
    <property type="match status" value="1"/>
</dbReference>
<reference evidence="3 4" key="1">
    <citation type="submission" date="2020-08" db="EMBL/GenBank/DDBJ databases">
        <title>Genomic Encyclopedia of Type Strains, Phase IV (KMG-IV): sequencing the most valuable type-strain genomes for metagenomic binning, comparative biology and taxonomic classification.</title>
        <authorList>
            <person name="Goeker M."/>
        </authorList>
    </citation>
    <scope>NUCLEOTIDE SEQUENCE [LARGE SCALE GENOMIC DNA]</scope>
    <source>
        <strain evidence="3 4">DSM 102850</strain>
    </source>
</reference>
<organism evidence="3 4">
    <name type="scientific">Parvularcula dongshanensis</name>
    <dbReference type="NCBI Taxonomy" id="1173995"/>
    <lineage>
        <taxon>Bacteria</taxon>
        <taxon>Pseudomonadati</taxon>
        <taxon>Pseudomonadota</taxon>
        <taxon>Alphaproteobacteria</taxon>
        <taxon>Parvularculales</taxon>
        <taxon>Parvularculaceae</taxon>
        <taxon>Parvularcula</taxon>
    </lineage>
</organism>
<dbReference type="InterPro" id="IPR039375">
    <property type="entry name" value="NodN-like"/>
</dbReference>
<dbReference type="PANTHER" id="PTHR42993:SF1">
    <property type="entry name" value="MAOC-LIKE DEHYDRATASE DOMAIN-CONTAINING PROTEIN"/>
    <property type="match status" value="1"/>
</dbReference>
<accession>A0A840I1R1</accession>
<gene>
    <name evidence="3" type="ORF">GGQ59_001201</name>
</gene>
<dbReference type="SUPFAM" id="SSF54637">
    <property type="entry name" value="Thioesterase/thiol ester dehydrase-isomerase"/>
    <property type="match status" value="1"/>
</dbReference>
<evidence type="ECO:0000313" key="3">
    <source>
        <dbReference type="EMBL" id="MBB4658687.1"/>
    </source>
</evidence>
<dbReference type="PANTHER" id="PTHR42993">
    <property type="entry name" value="MAOC-LIKE DEHYDRATASE DOMAIN-CONTAINING PROTEIN"/>
    <property type="match status" value="1"/>
</dbReference>
<evidence type="ECO:0000259" key="2">
    <source>
        <dbReference type="Pfam" id="PF01575"/>
    </source>
</evidence>
<dbReference type="AlphaFoldDB" id="A0A840I1R1"/>